<gene>
    <name evidence="1" type="ORF">ABH943_006158</name>
</gene>
<protein>
    <submittedName>
        <fullName evidence="1">Uncharacterized protein</fullName>
    </submittedName>
</protein>
<reference evidence="1 2" key="1">
    <citation type="submission" date="2024-11" db="EMBL/GenBank/DDBJ databases">
        <title>Using genomics to understand microbial adaptation to soil warming.</title>
        <authorList>
            <person name="Deangelis K.M. PhD."/>
        </authorList>
    </citation>
    <scope>NUCLEOTIDE SEQUENCE [LARGE SCALE GENOMIC DNA]</scope>
    <source>
        <strain evidence="1 2">GAS97</strain>
    </source>
</reference>
<evidence type="ECO:0000313" key="2">
    <source>
        <dbReference type="Proteomes" id="UP001620514"/>
    </source>
</evidence>
<proteinExistence type="predicted"/>
<sequence>MPRLSSAQRQLNLQMLCYISQDAAEHGVDFILGVWEFNAWSSVSTFSTQTPTADGITDKNIGPYIYAALKKVLQQCPAISSVQIRTNSESGIPAAQQVSFFRDWIYRAIREAGRPVTLDLRGWVTNPEILNAAVNAGIPLRLSTKY</sequence>
<dbReference type="EMBL" id="JBIYDN010000023">
    <property type="protein sequence ID" value="MFK4446126.1"/>
    <property type="molecule type" value="Genomic_DNA"/>
</dbReference>
<organism evidence="1 2">
    <name type="scientific">Caballeronia udeis</name>
    <dbReference type="NCBI Taxonomy" id="1232866"/>
    <lineage>
        <taxon>Bacteria</taxon>
        <taxon>Pseudomonadati</taxon>
        <taxon>Pseudomonadota</taxon>
        <taxon>Betaproteobacteria</taxon>
        <taxon>Burkholderiales</taxon>
        <taxon>Burkholderiaceae</taxon>
        <taxon>Caballeronia</taxon>
    </lineage>
</organism>
<dbReference type="Proteomes" id="UP001620514">
    <property type="component" value="Unassembled WGS sequence"/>
</dbReference>
<accession>A0ABW8MUM2</accession>
<name>A0ABW8MUM2_9BURK</name>
<comment type="caution">
    <text evidence="1">The sequence shown here is derived from an EMBL/GenBank/DDBJ whole genome shotgun (WGS) entry which is preliminary data.</text>
</comment>
<evidence type="ECO:0000313" key="1">
    <source>
        <dbReference type="EMBL" id="MFK4446126.1"/>
    </source>
</evidence>
<keyword evidence="2" id="KW-1185">Reference proteome</keyword>
<dbReference type="RefSeq" id="WP_404611047.1">
    <property type="nucleotide sequence ID" value="NZ_JBIYDN010000023.1"/>
</dbReference>